<proteinExistence type="predicted"/>
<dbReference type="EMBL" id="MT143990">
    <property type="protein sequence ID" value="QJA45414.1"/>
    <property type="molecule type" value="Genomic_DNA"/>
</dbReference>
<protein>
    <submittedName>
        <fullName evidence="1">Uncharacterized protein</fullName>
    </submittedName>
</protein>
<name>A0A6H1ZCY8_9ZZZZ</name>
<organism evidence="1">
    <name type="scientific">viral metagenome</name>
    <dbReference type="NCBI Taxonomy" id="1070528"/>
    <lineage>
        <taxon>unclassified sequences</taxon>
        <taxon>metagenomes</taxon>
        <taxon>organismal metagenomes</taxon>
    </lineage>
</organism>
<reference evidence="1" key="1">
    <citation type="submission" date="2020-03" db="EMBL/GenBank/DDBJ databases">
        <title>The deep terrestrial virosphere.</title>
        <authorList>
            <person name="Holmfeldt K."/>
            <person name="Nilsson E."/>
            <person name="Simone D."/>
            <person name="Lopez-Fernandez M."/>
            <person name="Wu X."/>
            <person name="de Brujin I."/>
            <person name="Lundin D."/>
            <person name="Andersson A."/>
            <person name="Bertilsson S."/>
            <person name="Dopson M."/>
        </authorList>
    </citation>
    <scope>NUCLEOTIDE SEQUENCE</scope>
    <source>
        <strain evidence="1">TM448A00237</strain>
    </source>
</reference>
<evidence type="ECO:0000313" key="1">
    <source>
        <dbReference type="EMBL" id="QJA45414.1"/>
    </source>
</evidence>
<sequence length="322" mass="33783">MPALYPTSITTQLFKVIARTQTTLTADVTAGVTTWPVVTTSGWEDKGFVVCENETVYYSAKTATSLTVQRGFAGTAVSHVSGKAVKLAVVAETINRITDELVATQTHVGISGSAVTGSLDYRVRNLPSQGVSTQVTNLNAQYLGGSSLGQLQNPSKLSSVNGVSILPNNIEILPSAWSINNDNPASLLEIIGTSVTPVIQKLCFGTTDQADFGPIKMPSEYNGGTLTLTYMYCGSTAGITHTLGIKVAKAASGENYNPTYGAAVYLDQLTASGTTGVVKLYTTALAGLSLGLTNSTLNWIRICGGTSSQVQMMNFGISWSRG</sequence>
<dbReference type="AlphaFoldDB" id="A0A6H1ZCY8"/>
<gene>
    <name evidence="1" type="ORF">TM448A00237_0020</name>
</gene>
<accession>A0A6H1ZCY8</accession>